<dbReference type="WBParaSite" id="nRc.2.0.1.t45539-RA">
    <property type="protein sequence ID" value="nRc.2.0.1.t45539-RA"/>
    <property type="gene ID" value="nRc.2.0.1.g45539"/>
</dbReference>
<organism evidence="1 2">
    <name type="scientific">Romanomermis culicivorax</name>
    <name type="common">Nematode worm</name>
    <dbReference type="NCBI Taxonomy" id="13658"/>
    <lineage>
        <taxon>Eukaryota</taxon>
        <taxon>Metazoa</taxon>
        <taxon>Ecdysozoa</taxon>
        <taxon>Nematoda</taxon>
        <taxon>Enoplea</taxon>
        <taxon>Dorylaimia</taxon>
        <taxon>Mermithida</taxon>
        <taxon>Mermithoidea</taxon>
        <taxon>Mermithidae</taxon>
        <taxon>Romanomermis</taxon>
    </lineage>
</organism>
<evidence type="ECO:0000313" key="1">
    <source>
        <dbReference type="Proteomes" id="UP000887565"/>
    </source>
</evidence>
<sequence>MDIGGSVVPFMIGLLHRSKLNNNVDLRKFCSLWSCYIVVSSRSTDSSLHLHFIILAMDYMTEMFLRYPPAFLTHDKVLQIACLYKLVSLQSTVAMRKIGENTDIAWLAKEACEFYDYEYNVGKQDCPFLQKKPGLISDYEYFESILLDRSLTRRMKIIGELEKMERERSLSNTNHMRKKRSLKDRIKKYRPIVKTLNNEYQFAKQIKSFYDNAQAIQEQPSVETAMNLLSDSLGLAKTIFDGAVKLARYLKFIKPGLPLLGPIGAALGAVSAAFSIVSTGYSLVKKISDLQDVVDLTLWEFLIESTRIINGLDVSEYNQMRKKIVEGKNANYANLLNITRDEWPFLDYDAYIGSYICAENADCSGSVAELDLKRYTEYVDSRYYTQFNKDQSEAHILCVDEILLSYIDAMGKKKNSSKMSYFCKNAFALIKSNTNDDDDVIPKALYHLGPQATVRALARYSNHFHINANFTLLEGGEENDFFEFTSMLQCGHISGSGGNDTIKLGQMISGEYELIISANSIDYKRLNETKSKSCVKMDTIERVVGVPNRTETIHINNCIFDMISLDGGTPENPDNIYISSGKECVNELLVILNGPSYLENNTTLSVRRFFYRVSGPSAGNITILLHAYWGVEHSFVLDFTPLYDMAIVEMETAHLMLIIEDFYCNAKMRSLILKDSFDSSFNLSPRFLLIVVQKPME</sequence>
<accession>A0A915L352</accession>
<proteinExistence type="predicted"/>
<protein>
    <submittedName>
        <fullName evidence="2">Uncharacterized protein</fullName>
    </submittedName>
</protein>
<dbReference type="AlphaFoldDB" id="A0A915L352"/>
<name>A0A915L352_ROMCU</name>
<reference evidence="2" key="1">
    <citation type="submission" date="2022-11" db="UniProtKB">
        <authorList>
            <consortium name="WormBaseParasite"/>
        </authorList>
    </citation>
    <scope>IDENTIFICATION</scope>
</reference>
<keyword evidence="1" id="KW-1185">Reference proteome</keyword>
<dbReference type="Proteomes" id="UP000887565">
    <property type="component" value="Unplaced"/>
</dbReference>
<evidence type="ECO:0000313" key="2">
    <source>
        <dbReference type="WBParaSite" id="nRc.2.0.1.t45539-RA"/>
    </source>
</evidence>